<dbReference type="AlphaFoldDB" id="A0A6J7A2G1"/>
<dbReference type="GO" id="GO:0046872">
    <property type="term" value="F:metal ion binding"/>
    <property type="evidence" value="ECO:0007669"/>
    <property type="project" value="UniProtKB-KW"/>
</dbReference>
<keyword evidence="2" id="KW-0408">Iron</keyword>
<organism evidence="6">
    <name type="scientific">freshwater metagenome</name>
    <dbReference type="NCBI Taxonomy" id="449393"/>
    <lineage>
        <taxon>unclassified sequences</taxon>
        <taxon>metagenomes</taxon>
        <taxon>ecological metagenomes</taxon>
    </lineage>
</organism>
<proteinExistence type="predicted"/>
<protein>
    <submittedName>
        <fullName evidence="6">Unannotated protein</fullName>
    </submittedName>
</protein>
<dbReference type="GO" id="GO:0051536">
    <property type="term" value="F:iron-sulfur cluster binding"/>
    <property type="evidence" value="ECO:0007669"/>
    <property type="project" value="UniProtKB-KW"/>
</dbReference>
<dbReference type="PANTHER" id="PTHR43342">
    <property type="entry name" value="NADH-QUINONE OXIDOREDUCTASE, E SUBUNIT"/>
    <property type="match status" value="1"/>
</dbReference>
<keyword evidence="1" id="KW-0479">Metal-binding</keyword>
<keyword evidence="3" id="KW-0411">Iron-sulfur</keyword>
<dbReference type="InterPro" id="IPR028431">
    <property type="entry name" value="NADP_DH_HndA-like"/>
</dbReference>
<accession>A0A6J7A2G1</accession>
<dbReference type="EMBL" id="CAFBQK010000059">
    <property type="protein sequence ID" value="CAB5049918.1"/>
    <property type="molecule type" value="Genomic_DNA"/>
</dbReference>
<dbReference type="SUPFAM" id="SSF52833">
    <property type="entry name" value="Thioredoxin-like"/>
    <property type="match status" value="1"/>
</dbReference>
<dbReference type="EMBL" id="CAFABI010000050">
    <property type="protein sequence ID" value="CAB4826884.1"/>
    <property type="molecule type" value="Genomic_DNA"/>
</dbReference>
<evidence type="ECO:0000313" key="5">
    <source>
        <dbReference type="EMBL" id="CAB4768897.1"/>
    </source>
</evidence>
<dbReference type="EMBL" id="CAEZZR010000029">
    <property type="protein sequence ID" value="CAB4768897.1"/>
    <property type="molecule type" value="Genomic_DNA"/>
</dbReference>
<dbReference type="Gene3D" id="3.40.30.10">
    <property type="entry name" value="Glutaredoxin"/>
    <property type="match status" value="1"/>
</dbReference>
<evidence type="ECO:0000256" key="3">
    <source>
        <dbReference type="ARBA" id="ARBA00023014"/>
    </source>
</evidence>
<sequence>MQFPAWSESQALEVISRTCDEPGPVLVTLQAVQTYFGYVPDAAVALIANACNVSRADVHGVLTFYHDLRTELPPEVSIHLCVAEACQSMGSRQVMEDSRKAFVTNSNVEIRDAYCLGNCALAPAASVNGNLRGRVSAQSLVAEVAKL</sequence>
<dbReference type="PANTHER" id="PTHR43342:SF1">
    <property type="entry name" value="BIFURCATING [FEFE] HYDROGENASE GAMMA SUBUNIT"/>
    <property type="match status" value="1"/>
</dbReference>
<evidence type="ECO:0000256" key="1">
    <source>
        <dbReference type="ARBA" id="ARBA00022723"/>
    </source>
</evidence>
<dbReference type="InterPro" id="IPR036249">
    <property type="entry name" value="Thioredoxin-like_sf"/>
</dbReference>
<evidence type="ECO:0000256" key="2">
    <source>
        <dbReference type="ARBA" id="ARBA00023004"/>
    </source>
</evidence>
<evidence type="ECO:0000313" key="6">
    <source>
        <dbReference type="EMBL" id="CAB4826884.1"/>
    </source>
</evidence>
<evidence type="ECO:0000313" key="7">
    <source>
        <dbReference type="EMBL" id="CAB4982125.1"/>
    </source>
</evidence>
<gene>
    <name evidence="4" type="ORF">UFOPK2254_01010</name>
    <name evidence="5" type="ORF">UFOPK2907_00440</name>
    <name evidence="6" type="ORF">UFOPK3197_00584</name>
    <name evidence="7" type="ORF">UFOPK3937_00794</name>
    <name evidence="8" type="ORF">UFOPK4265_00592</name>
</gene>
<name>A0A6J7A2G1_9ZZZZ</name>
<dbReference type="InterPro" id="IPR041921">
    <property type="entry name" value="NuoE_N"/>
</dbReference>
<evidence type="ECO:0000313" key="8">
    <source>
        <dbReference type="EMBL" id="CAB5049918.1"/>
    </source>
</evidence>
<evidence type="ECO:0000313" key="4">
    <source>
        <dbReference type="EMBL" id="CAB4665895.1"/>
    </source>
</evidence>
<reference evidence="6" key="1">
    <citation type="submission" date="2020-05" db="EMBL/GenBank/DDBJ databases">
        <authorList>
            <person name="Chiriac C."/>
            <person name="Salcher M."/>
            <person name="Ghai R."/>
            <person name="Kavagutti S V."/>
        </authorList>
    </citation>
    <scope>NUCLEOTIDE SEQUENCE</scope>
</reference>
<dbReference type="EMBL" id="CAEZWO010000104">
    <property type="protein sequence ID" value="CAB4665895.1"/>
    <property type="molecule type" value="Genomic_DNA"/>
</dbReference>
<dbReference type="EMBL" id="CAFBOJ010000080">
    <property type="protein sequence ID" value="CAB4982125.1"/>
    <property type="molecule type" value="Genomic_DNA"/>
</dbReference>
<dbReference type="Gene3D" id="1.10.10.1590">
    <property type="entry name" value="NADH-quinone oxidoreductase subunit E"/>
    <property type="match status" value="1"/>
</dbReference>
<dbReference type="Pfam" id="PF01257">
    <property type="entry name" value="2Fe-2S_thioredx"/>
    <property type="match status" value="1"/>
</dbReference>